<accession>A0AAW8B753</accession>
<feature type="signal peptide" evidence="1">
    <location>
        <begin position="1"/>
        <end position="22"/>
    </location>
</feature>
<keyword evidence="4" id="KW-1185">Reference proteome</keyword>
<proteinExistence type="predicted"/>
<organism evidence="3 4">
    <name type="scientific">Porticoccus litoralis</name>
    <dbReference type="NCBI Taxonomy" id="434086"/>
    <lineage>
        <taxon>Bacteria</taxon>
        <taxon>Pseudomonadati</taxon>
        <taxon>Pseudomonadota</taxon>
        <taxon>Gammaproteobacteria</taxon>
        <taxon>Cellvibrionales</taxon>
        <taxon>Porticoccaceae</taxon>
        <taxon>Porticoccus</taxon>
    </lineage>
</organism>
<comment type="caution">
    <text evidence="3">The sequence shown here is derived from an EMBL/GenBank/DDBJ whole genome shotgun (WGS) entry which is preliminary data.</text>
</comment>
<keyword evidence="1" id="KW-0732">Signal</keyword>
<sequence>MLKITPLLVAVMLLAACSHYGASSGADSSGIIIDRQGVDMSRYYSDLNECQGYASEVRVAERTATSTAGGAVVGGIIGAVVGDSDTAKRGAGVGAVTGAIKGVSSGSRERERVVKNCLRGRGYRVLN</sequence>
<feature type="chain" id="PRO_5043723379" evidence="1">
    <location>
        <begin position="23"/>
        <end position="127"/>
    </location>
</feature>
<evidence type="ECO:0000313" key="3">
    <source>
        <dbReference type="EMBL" id="MDP1521089.1"/>
    </source>
</evidence>
<feature type="domain" description="YMGG-like Gly-zipper" evidence="2">
    <location>
        <begin position="62"/>
        <end position="107"/>
    </location>
</feature>
<reference evidence="3" key="1">
    <citation type="journal article" date="2010" name="Int. J. Syst. Evol. Microbiol.">
        <title>Porticoccus litoralis gen. nov., sp. nov., a gammaproteobacterium isolated from the Yellow Sea.</title>
        <authorList>
            <person name="Oh H.M."/>
            <person name="Kim H."/>
            <person name="Kim K.M."/>
            <person name="Min G.S."/>
            <person name="Cho J.C."/>
        </authorList>
    </citation>
    <scope>NUCLEOTIDE SEQUENCE</scope>
    <source>
        <strain evidence="3">DSM 25064</strain>
    </source>
</reference>
<dbReference type="Pfam" id="PF13441">
    <property type="entry name" value="Gly-zipper_YMGG"/>
    <property type="match status" value="1"/>
</dbReference>
<dbReference type="RefSeq" id="WP_305170740.1">
    <property type="nucleotide sequence ID" value="NZ_JAUUUU010000004.1"/>
</dbReference>
<reference evidence="3" key="2">
    <citation type="submission" date="2023-08" db="EMBL/GenBank/DDBJ databases">
        <authorList>
            <person name="Luo J."/>
        </authorList>
    </citation>
    <scope>NUCLEOTIDE SEQUENCE</scope>
    <source>
        <strain evidence="3">DSM 25064</strain>
    </source>
</reference>
<dbReference type="PROSITE" id="PS51257">
    <property type="entry name" value="PROKAR_LIPOPROTEIN"/>
    <property type="match status" value="1"/>
</dbReference>
<dbReference type="Proteomes" id="UP001178354">
    <property type="component" value="Unassembled WGS sequence"/>
</dbReference>
<evidence type="ECO:0000259" key="2">
    <source>
        <dbReference type="Pfam" id="PF13441"/>
    </source>
</evidence>
<dbReference type="AlphaFoldDB" id="A0AAW8B753"/>
<protein>
    <submittedName>
        <fullName evidence="3">Glycine zipper family protein</fullName>
    </submittedName>
</protein>
<evidence type="ECO:0000256" key="1">
    <source>
        <dbReference type="SAM" id="SignalP"/>
    </source>
</evidence>
<dbReference type="InterPro" id="IPR027367">
    <property type="entry name" value="Gly-zipper_YMGG"/>
</dbReference>
<name>A0AAW8B753_9GAMM</name>
<evidence type="ECO:0000313" key="4">
    <source>
        <dbReference type="Proteomes" id="UP001178354"/>
    </source>
</evidence>
<gene>
    <name evidence="3" type="ORF">Q8A57_08925</name>
</gene>
<dbReference type="EMBL" id="JAUUUU010000004">
    <property type="protein sequence ID" value="MDP1521089.1"/>
    <property type="molecule type" value="Genomic_DNA"/>
</dbReference>